<feature type="compositionally biased region" description="Basic and acidic residues" evidence="1">
    <location>
        <begin position="115"/>
        <end position="124"/>
    </location>
</feature>
<evidence type="ECO:0000313" key="4">
    <source>
        <dbReference type="Proteomes" id="UP001172102"/>
    </source>
</evidence>
<evidence type="ECO:0000256" key="1">
    <source>
        <dbReference type="SAM" id="MobiDB-lite"/>
    </source>
</evidence>
<dbReference type="EMBL" id="JAUKUA010000006">
    <property type="protein sequence ID" value="KAK0707775.1"/>
    <property type="molecule type" value="Genomic_DNA"/>
</dbReference>
<dbReference type="Proteomes" id="UP001172102">
    <property type="component" value="Unassembled WGS sequence"/>
</dbReference>
<feature type="region of interest" description="Disordered" evidence="1">
    <location>
        <begin position="114"/>
        <end position="141"/>
    </location>
</feature>
<accession>A0AA40A204</accession>
<dbReference type="AlphaFoldDB" id="A0AA40A204"/>
<gene>
    <name evidence="3" type="ORF">B0H67DRAFT_647917</name>
</gene>
<keyword evidence="4" id="KW-1185">Reference proteome</keyword>
<reference evidence="3" key="1">
    <citation type="submission" date="2023-06" db="EMBL/GenBank/DDBJ databases">
        <title>Genome-scale phylogeny and comparative genomics of the fungal order Sordariales.</title>
        <authorList>
            <consortium name="Lawrence Berkeley National Laboratory"/>
            <person name="Hensen N."/>
            <person name="Bonometti L."/>
            <person name="Westerberg I."/>
            <person name="Brannstrom I.O."/>
            <person name="Guillou S."/>
            <person name="Cros-Aarteil S."/>
            <person name="Calhoun S."/>
            <person name="Haridas S."/>
            <person name="Kuo A."/>
            <person name="Mondo S."/>
            <person name="Pangilinan J."/>
            <person name="Riley R."/>
            <person name="Labutti K."/>
            <person name="Andreopoulos B."/>
            <person name="Lipzen A."/>
            <person name="Chen C."/>
            <person name="Yanf M."/>
            <person name="Daum C."/>
            <person name="Ng V."/>
            <person name="Clum A."/>
            <person name="Steindorff A."/>
            <person name="Ohm R."/>
            <person name="Martin F."/>
            <person name="Silar P."/>
            <person name="Natvig D."/>
            <person name="Lalanne C."/>
            <person name="Gautier V."/>
            <person name="Ament-Velasquez S.L."/>
            <person name="Kruys A."/>
            <person name="Hutchinson M.I."/>
            <person name="Powell A.J."/>
            <person name="Barry K."/>
            <person name="Miller A.N."/>
            <person name="Grigoriev I.V."/>
            <person name="Debuchy R."/>
            <person name="Gladieux P."/>
            <person name="Thoren M.H."/>
            <person name="Johannesson H."/>
        </authorList>
    </citation>
    <scope>NUCLEOTIDE SEQUENCE</scope>
    <source>
        <strain evidence="3">SMH4607-1</strain>
    </source>
</reference>
<evidence type="ECO:0000313" key="3">
    <source>
        <dbReference type="EMBL" id="KAK0707775.1"/>
    </source>
</evidence>
<sequence>MAVPATFRNQINSIHASGSSAVVSVWIAILVCGMYFRLHARVRNNGTLDVSDASCIIMPVWNNKDLFVHPTIDLPSERLLALHCVTAHILHLSGADDYIDKILRDMEAGVVRGDGSTELREDARSPPTMSISRVSPVSRRNGPRVQHSFTVFPGASSVDYHGRLAALGVEYPAEELDSQPKATDNAVLRDFSKHQLTAELIATREEWAAWEVMEGNMFRLISENEDGDEMDAEDSGEVDVGDLEMDAEDPGEMMDVEGLGEVDAGIWRWMSDWCRSPAM</sequence>
<keyword evidence="2" id="KW-1133">Transmembrane helix</keyword>
<protein>
    <submittedName>
        <fullName evidence="3">Uncharacterized protein</fullName>
    </submittedName>
</protein>
<feature type="transmembrane region" description="Helical" evidence="2">
    <location>
        <begin position="14"/>
        <end position="36"/>
    </location>
</feature>
<comment type="caution">
    <text evidence="3">The sequence shown here is derived from an EMBL/GenBank/DDBJ whole genome shotgun (WGS) entry which is preliminary data.</text>
</comment>
<keyword evidence="2" id="KW-0472">Membrane</keyword>
<organism evidence="3 4">
    <name type="scientific">Lasiosphaeris hirsuta</name>
    <dbReference type="NCBI Taxonomy" id="260670"/>
    <lineage>
        <taxon>Eukaryota</taxon>
        <taxon>Fungi</taxon>
        <taxon>Dikarya</taxon>
        <taxon>Ascomycota</taxon>
        <taxon>Pezizomycotina</taxon>
        <taxon>Sordariomycetes</taxon>
        <taxon>Sordariomycetidae</taxon>
        <taxon>Sordariales</taxon>
        <taxon>Lasiosphaeriaceae</taxon>
        <taxon>Lasiosphaeris</taxon>
    </lineage>
</organism>
<evidence type="ECO:0000256" key="2">
    <source>
        <dbReference type="SAM" id="Phobius"/>
    </source>
</evidence>
<name>A0AA40A204_9PEZI</name>
<keyword evidence="2" id="KW-0812">Transmembrane</keyword>
<proteinExistence type="predicted"/>